<accession>A0ABD2L689</accession>
<feature type="compositionally biased region" description="Basic and acidic residues" evidence="1">
    <location>
        <begin position="114"/>
        <end position="130"/>
    </location>
</feature>
<evidence type="ECO:0000313" key="3">
    <source>
        <dbReference type="Proteomes" id="UP001620626"/>
    </source>
</evidence>
<reference evidence="2 3" key="1">
    <citation type="submission" date="2024-10" db="EMBL/GenBank/DDBJ databases">
        <authorList>
            <person name="Kim D."/>
        </authorList>
    </citation>
    <scope>NUCLEOTIDE SEQUENCE [LARGE SCALE GENOMIC DNA]</scope>
    <source>
        <strain evidence="2">BH-2024</strain>
    </source>
</reference>
<feature type="compositionally biased region" description="Basic and acidic residues" evidence="1">
    <location>
        <begin position="182"/>
        <end position="192"/>
    </location>
</feature>
<protein>
    <submittedName>
        <fullName evidence="2">Uncharacterized protein</fullName>
    </submittedName>
</protein>
<feature type="region of interest" description="Disordered" evidence="1">
    <location>
        <begin position="22"/>
        <end position="130"/>
    </location>
</feature>
<dbReference type="EMBL" id="JBICBT010000530">
    <property type="protein sequence ID" value="KAL3110765.1"/>
    <property type="molecule type" value="Genomic_DNA"/>
</dbReference>
<sequence>MSHGKIRICLKRTLNSTTFLTTTEQSQNKIAKGDSEVFGEGMDNEQQKKTHRERSKSHNDWSAQFAPPLASPTQPKSRLSSSSNSPPSAAEEDENPLPAAFRIGNESESSDESGAERSEHEEEVIRRSKQIRNRERWELLKYKMLISSCCTPSKNPSKNDNELPANCKNETTEEEEEQWDEEREREFVFSLL</sequence>
<dbReference type="AlphaFoldDB" id="A0ABD2L689"/>
<feature type="region of interest" description="Disordered" evidence="1">
    <location>
        <begin position="151"/>
        <end position="192"/>
    </location>
</feature>
<comment type="caution">
    <text evidence="2">The sequence shown here is derived from an EMBL/GenBank/DDBJ whole genome shotgun (WGS) entry which is preliminary data.</text>
</comment>
<evidence type="ECO:0000313" key="2">
    <source>
        <dbReference type="EMBL" id="KAL3110765.1"/>
    </source>
</evidence>
<keyword evidence="3" id="KW-1185">Reference proteome</keyword>
<dbReference type="Proteomes" id="UP001620626">
    <property type="component" value="Unassembled WGS sequence"/>
</dbReference>
<feature type="compositionally biased region" description="Low complexity" evidence="1">
    <location>
        <begin position="75"/>
        <end position="88"/>
    </location>
</feature>
<gene>
    <name evidence="2" type="ORF">niasHT_011270</name>
</gene>
<feature type="compositionally biased region" description="Acidic residues" evidence="1">
    <location>
        <begin position="172"/>
        <end position="181"/>
    </location>
</feature>
<proteinExistence type="predicted"/>
<name>A0ABD2L689_9BILA</name>
<organism evidence="2 3">
    <name type="scientific">Heterodera trifolii</name>
    <dbReference type="NCBI Taxonomy" id="157864"/>
    <lineage>
        <taxon>Eukaryota</taxon>
        <taxon>Metazoa</taxon>
        <taxon>Ecdysozoa</taxon>
        <taxon>Nematoda</taxon>
        <taxon>Chromadorea</taxon>
        <taxon>Rhabditida</taxon>
        <taxon>Tylenchina</taxon>
        <taxon>Tylenchomorpha</taxon>
        <taxon>Tylenchoidea</taxon>
        <taxon>Heteroderidae</taxon>
        <taxon>Heteroderinae</taxon>
        <taxon>Heterodera</taxon>
    </lineage>
</organism>
<evidence type="ECO:0000256" key="1">
    <source>
        <dbReference type="SAM" id="MobiDB-lite"/>
    </source>
</evidence>